<evidence type="ECO:0000313" key="1">
    <source>
        <dbReference type="EMBL" id="MBB6200444.1"/>
    </source>
</evidence>
<dbReference type="RefSeq" id="WP_106352712.1">
    <property type="nucleotide sequence ID" value="NZ_JACIII010000002.1"/>
</dbReference>
<dbReference type="EMBL" id="JACIIK010000002">
    <property type="protein sequence ID" value="MBB6200444.1"/>
    <property type="molecule type" value="Genomic_DNA"/>
</dbReference>
<organism evidence="1 2">
    <name type="scientific">Paraburkholderia fungorum</name>
    <dbReference type="NCBI Taxonomy" id="134537"/>
    <lineage>
        <taxon>Bacteria</taxon>
        <taxon>Pseudomonadati</taxon>
        <taxon>Pseudomonadota</taxon>
        <taxon>Betaproteobacteria</taxon>
        <taxon>Burkholderiales</taxon>
        <taxon>Burkholderiaceae</taxon>
        <taxon>Paraburkholderia</taxon>
    </lineage>
</organism>
<protein>
    <submittedName>
        <fullName evidence="1">Uncharacterized protein</fullName>
    </submittedName>
</protein>
<evidence type="ECO:0000313" key="2">
    <source>
        <dbReference type="Proteomes" id="UP000518681"/>
    </source>
</evidence>
<dbReference type="Proteomes" id="UP000518681">
    <property type="component" value="Unassembled WGS sequence"/>
</dbReference>
<accession>A0AAW3UPT4</accession>
<sequence>MDPEVISRILGITARAYGLLQGAGDPDAAPRASPVRYAPALGDAMRTTQARHDRIAQAASRDLTYRYPFYA</sequence>
<name>A0AAW3UPT4_9BURK</name>
<dbReference type="AlphaFoldDB" id="A0AAW3UPT4"/>
<comment type="caution">
    <text evidence="1">The sequence shown here is derived from an EMBL/GenBank/DDBJ whole genome shotgun (WGS) entry which is preliminary data.</text>
</comment>
<proteinExistence type="predicted"/>
<reference evidence="1 2" key="1">
    <citation type="submission" date="2020-08" db="EMBL/GenBank/DDBJ databases">
        <title>Genomic Encyclopedia of Type Strains, Phase IV (KMG-V): Genome sequencing to study the core and pangenomes of soil and plant-associated prokaryotes.</title>
        <authorList>
            <person name="Whitman W."/>
        </authorList>
    </citation>
    <scope>NUCLEOTIDE SEQUENCE [LARGE SCALE GENOMIC DNA]</scope>
    <source>
        <strain evidence="1 2">SEMIA 4013</strain>
    </source>
</reference>
<gene>
    <name evidence="1" type="ORF">GGD69_001290</name>
</gene>